<name>A0ABP7U1S9_9SPHN</name>
<proteinExistence type="predicted"/>
<protein>
    <submittedName>
        <fullName evidence="2">Uncharacterized protein</fullName>
    </submittedName>
</protein>
<keyword evidence="1" id="KW-0472">Membrane</keyword>
<gene>
    <name evidence="2" type="ORF">GCM10022281_13260</name>
</gene>
<evidence type="ECO:0000313" key="3">
    <source>
        <dbReference type="Proteomes" id="UP001424459"/>
    </source>
</evidence>
<feature type="transmembrane region" description="Helical" evidence="1">
    <location>
        <begin position="86"/>
        <end position="106"/>
    </location>
</feature>
<organism evidence="2 3">
    <name type="scientific">Sphingomonas rosea</name>
    <dbReference type="NCBI Taxonomy" id="335605"/>
    <lineage>
        <taxon>Bacteria</taxon>
        <taxon>Pseudomonadati</taxon>
        <taxon>Pseudomonadota</taxon>
        <taxon>Alphaproteobacteria</taxon>
        <taxon>Sphingomonadales</taxon>
        <taxon>Sphingomonadaceae</taxon>
        <taxon>Sphingomonas</taxon>
    </lineage>
</organism>
<dbReference type="RefSeq" id="WP_344696244.1">
    <property type="nucleotide sequence ID" value="NZ_BAABBR010000001.1"/>
</dbReference>
<keyword evidence="3" id="KW-1185">Reference proteome</keyword>
<dbReference type="Proteomes" id="UP001424459">
    <property type="component" value="Unassembled WGS sequence"/>
</dbReference>
<reference evidence="3" key="1">
    <citation type="journal article" date="2019" name="Int. J. Syst. Evol. Microbiol.">
        <title>The Global Catalogue of Microorganisms (GCM) 10K type strain sequencing project: providing services to taxonomists for standard genome sequencing and annotation.</title>
        <authorList>
            <consortium name="The Broad Institute Genomics Platform"/>
            <consortium name="The Broad Institute Genome Sequencing Center for Infectious Disease"/>
            <person name="Wu L."/>
            <person name="Ma J."/>
        </authorList>
    </citation>
    <scope>NUCLEOTIDE SEQUENCE [LARGE SCALE GENOMIC DNA]</scope>
    <source>
        <strain evidence="3">JCM 17564</strain>
    </source>
</reference>
<evidence type="ECO:0000256" key="1">
    <source>
        <dbReference type="SAM" id="Phobius"/>
    </source>
</evidence>
<keyword evidence="1" id="KW-0812">Transmembrane</keyword>
<comment type="caution">
    <text evidence="2">The sequence shown here is derived from an EMBL/GenBank/DDBJ whole genome shotgun (WGS) entry which is preliminary data.</text>
</comment>
<evidence type="ECO:0000313" key="2">
    <source>
        <dbReference type="EMBL" id="GAA4034483.1"/>
    </source>
</evidence>
<dbReference type="EMBL" id="BAABBR010000001">
    <property type="protein sequence ID" value="GAA4034483.1"/>
    <property type="molecule type" value="Genomic_DNA"/>
</dbReference>
<accession>A0ABP7U1S9</accession>
<sequence>MANPILTTAIINAANAGQASSSGVLADLKKKGAVNAKTAAAPDLSLKGADKVVRALADKGLLRSAGEGRYWIDQDAVAAANSRATYMALIVVAFLLSAGASLVAILSRLS</sequence>
<keyword evidence="1" id="KW-1133">Transmembrane helix</keyword>